<protein>
    <recommendedName>
        <fullName evidence="4">DUF2523 domain-containing protein</fullName>
    </recommendedName>
</protein>
<proteinExistence type="predicted"/>
<name>A0A1H8YZH0_9GAMM</name>
<keyword evidence="1" id="KW-0472">Membrane</keyword>
<organism evidence="2 3">
    <name type="scientific">Azotobacter beijerinckii</name>
    <dbReference type="NCBI Taxonomy" id="170623"/>
    <lineage>
        <taxon>Bacteria</taxon>
        <taxon>Pseudomonadati</taxon>
        <taxon>Pseudomonadota</taxon>
        <taxon>Gammaproteobacteria</taxon>
        <taxon>Pseudomonadales</taxon>
        <taxon>Pseudomonadaceae</taxon>
        <taxon>Azotobacter</taxon>
    </lineage>
</organism>
<evidence type="ECO:0000256" key="1">
    <source>
        <dbReference type="SAM" id="Phobius"/>
    </source>
</evidence>
<dbReference type="Proteomes" id="UP000199267">
    <property type="component" value="Unassembled WGS sequence"/>
</dbReference>
<evidence type="ECO:0008006" key="4">
    <source>
        <dbReference type="Google" id="ProtNLM"/>
    </source>
</evidence>
<dbReference type="RefSeq" id="WP_090618660.1">
    <property type="nucleotide sequence ID" value="NZ_FOFJ01000001.1"/>
</dbReference>
<sequence length="104" mass="11274">MHYLALISVLITALGPLVKMVMKVLGIGLATYVGVNFVIDEARDYVMSQIGNTGIVIQAIMGLAQFDVAINIYFSAVITRLILSGMSATGKNGRYKFLNNAENF</sequence>
<evidence type="ECO:0000313" key="3">
    <source>
        <dbReference type="Proteomes" id="UP000199267"/>
    </source>
</evidence>
<keyword evidence="1" id="KW-1133">Transmembrane helix</keyword>
<gene>
    <name evidence="2" type="ORF">SAMN04244573_00071</name>
</gene>
<evidence type="ECO:0000313" key="2">
    <source>
        <dbReference type="EMBL" id="SEP57492.1"/>
    </source>
</evidence>
<dbReference type="EMBL" id="FOFJ01000001">
    <property type="protein sequence ID" value="SEP57492.1"/>
    <property type="molecule type" value="Genomic_DNA"/>
</dbReference>
<accession>A0A1H8YZH0</accession>
<dbReference type="InterPro" id="IPR019670">
    <property type="entry name" value="DUF2523"/>
</dbReference>
<feature type="transmembrane region" description="Helical" evidence="1">
    <location>
        <begin position="50"/>
        <end position="74"/>
    </location>
</feature>
<dbReference type="AlphaFoldDB" id="A0A1H8YZH0"/>
<keyword evidence="1" id="KW-0812">Transmembrane</keyword>
<reference evidence="2 3" key="1">
    <citation type="submission" date="2016-10" db="EMBL/GenBank/DDBJ databases">
        <authorList>
            <person name="de Groot N.N."/>
        </authorList>
    </citation>
    <scope>NUCLEOTIDE SEQUENCE [LARGE SCALE GENOMIC DNA]</scope>
    <source>
        <strain evidence="2 3">DSM 378</strain>
    </source>
</reference>
<dbReference type="Pfam" id="PF10734">
    <property type="entry name" value="DUF2523"/>
    <property type="match status" value="1"/>
</dbReference>